<evidence type="ECO:0000256" key="4">
    <source>
        <dbReference type="ARBA" id="ARBA00022723"/>
    </source>
</evidence>
<feature type="binding site" description="axial binding residue" evidence="8">
    <location>
        <position position="415"/>
    </location>
    <ligand>
        <name>heme</name>
        <dbReference type="ChEBI" id="CHEBI:30413"/>
    </ligand>
    <ligandPart>
        <name>Fe</name>
        <dbReference type="ChEBI" id="CHEBI:18248"/>
    </ligandPart>
</feature>
<gene>
    <name evidence="11" type="ORF">ASPCADRAFT_138781</name>
</gene>
<evidence type="ECO:0000256" key="1">
    <source>
        <dbReference type="ARBA" id="ARBA00001971"/>
    </source>
</evidence>
<dbReference type="InterPro" id="IPR050364">
    <property type="entry name" value="Cytochrome_P450_fung"/>
</dbReference>
<dbReference type="SUPFAM" id="SSF48264">
    <property type="entry name" value="Cytochrome P450"/>
    <property type="match status" value="1"/>
</dbReference>
<keyword evidence="3 8" id="KW-0349">Heme</keyword>
<evidence type="ECO:0000256" key="9">
    <source>
        <dbReference type="RuleBase" id="RU000461"/>
    </source>
</evidence>
<dbReference type="InterPro" id="IPR036396">
    <property type="entry name" value="Cyt_P450_sf"/>
</dbReference>
<evidence type="ECO:0000256" key="6">
    <source>
        <dbReference type="ARBA" id="ARBA00023004"/>
    </source>
</evidence>
<dbReference type="STRING" id="602072.A0A1R3RZF4"/>
<feature type="chain" id="PRO_5013023512" description="Cytochrome P450" evidence="10">
    <location>
        <begin position="25"/>
        <end position="492"/>
    </location>
</feature>
<name>A0A1R3RZF4_ASPC5</name>
<comment type="similarity">
    <text evidence="2 9">Belongs to the cytochrome P450 family.</text>
</comment>
<dbReference type="PANTHER" id="PTHR46300:SF1">
    <property type="entry name" value="P450, PUTATIVE (EUROFUNG)-RELATED"/>
    <property type="match status" value="1"/>
</dbReference>
<evidence type="ECO:0008006" key="13">
    <source>
        <dbReference type="Google" id="ProtNLM"/>
    </source>
</evidence>
<proteinExistence type="inferred from homology"/>
<dbReference type="Pfam" id="PF00067">
    <property type="entry name" value="p450"/>
    <property type="match status" value="1"/>
</dbReference>
<evidence type="ECO:0000256" key="3">
    <source>
        <dbReference type="ARBA" id="ARBA00022617"/>
    </source>
</evidence>
<evidence type="ECO:0000256" key="10">
    <source>
        <dbReference type="SAM" id="SignalP"/>
    </source>
</evidence>
<protein>
    <recommendedName>
        <fullName evidence="13">Cytochrome P450</fullName>
    </recommendedName>
</protein>
<evidence type="ECO:0000313" key="11">
    <source>
        <dbReference type="EMBL" id="OOF99879.1"/>
    </source>
</evidence>
<dbReference type="InterPro" id="IPR001128">
    <property type="entry name" value="Cyt_P450"/>
</dbReference>
<dbReference type="OrthoDB" id="1470350at2759"/>
<organism evidence="11 12">
    <name type="scientific">Aspergillus carbonarius (strain ITEM 5010)</name>
    <dbReference type="NCBI Taxonomy" id="602072"/>
    <lineage>
        <taxon>Eukaryota</taxon>
        <taxon>Fungi</taxon>
        <taxon>Dikarya</taxon>
        <taxon>Ascomycota</taxon>
        <taxon>Pezizomycotina</taxon>
        <taxon>Eurotiomycetes</taxon>
        <taxon>Eurotiomycetidae</taxon>
        <taxon>Eurotiales</taxon>
        <taxon>Aspergillaceae</taxon>
        <taxon>Aspergillus</taxon>
        <taxon>Aspergillus subgen. Circumdati</taxon>
    </lineage>
</organism>
<keyword evidence="10" id="KW-0732">Signal</keyword>
<keyword evidence="6 8" id="KW-0408">Iron</keyword>
<keyword evidence="4 8" id="KW-0479">Metal-binding</keyword>
<dbReference type="GO" id="GO:0005506">
    <property type="term" value="F:iron ion binding"/>
    <property type="evidence" value="ECO:0007669"/>
    <property type="project" value="InterPro"/>
</dbReference>
<dbReference type="GO" id="GO:0016705">
    <property type="term" value="F:oxidoreductase activity, acting on paired donors, with incorporation or reduction of molecular oxygen"/>
    <property type="evidence" value="ECO:0007669"/>
    <property type="project" value="InterPro"/>
</dbReference>
<dbReference type="VEuPathDB" id="FungiDB:ASPCADRAFT_138781"/>
<evidence type="ECO:0000256" key="8">
    <source>
        <dbReference type="PIRSR" id="PIRSR602401-1"/>
    </source>
</evidence>
<evidence type="ECO:0000256" key="2">
    <source>
        <dbReference type="ARBA" id="ARBA00010617"/>
    </source>
</evidence>
<sequence length="492" mass="56880">MLCAIGISLIAIPLICWYFQPTPSRRPLPPGPTLFSAPWPENDVAKTFHSWSKAYGPVVSVKLGSRTIIILGTRQAAQDLLERRGNIYSSRPTSIFMERYLNKGRNPAFMPYGPQWRLHRRLYSTLLNVRESHAYRRLQDIGSTELLHELLSTNDFPQLFYRYTSDVMLSLVYGKGRNRDDADHHRLQQINDTATFILQKASFRTIILDLFPLLDKLPTVFMKWRQQAEQLHDLTRRVYVECGNAALQEDCWNWIREVHDRPESKDISWEDLCYSVGELYVAGIYTTKMVLETFIETCADYGEAVQKAQDELDSVIGTQRLPSFDDMNRLPYITAFISELVRWRPISPIGVPHAVIQDDEYMGFRIPRDATVIANQWGINMDEAVFDSPESFKPERYLENPDRHLSGFGFGRRACPGYHLAKASFFIVISRVLWAYRIDRKTQAASDLVANPVQFTVRSPQHQEVIEREQGRISQQDIRQILQNMRLQVSGN</sequence>
<dbReference type="PRINTS" id="PR00463">
    <property type="entry name" value="EP450I"/>
</dbReference>
<dbReference type="EMBL" id="KV907494">
    <property type="protein sequence ID" value="OOF99879.1"/>
    <property type="molecule type" value="Genomic_DNA"/>
</dbReference>
<dbReference type="OMA" id="HTTKMVL"/>
<dbReference type="PROSITE" id="PS00086">
    <property type="entry name" value="CYTOCHROME_P450"/>
    <property type="match status" value="1"/>
</dbReference>
<dbReference type="Gene3D" id="1.10.630.10">
    <property type="entry name" value="Cytochrome P450"/>
    <property type="match status" value="1"/>
</dbReference>
<keyword evidence="12" id="KW-1185">Reference proteome</keyword>
<evidence type="ECO:0000256" key="5">
    <source>
        <dbReference type="ARBA" id="ARBA00023002"/>
    </source>
</evidence>
<dbReference type="Proteomes" id="UP000188318">
    <property type="component" value="Unassembled WGS sequence"/>
</dbReference>
<evidence type="ECO:0000256" key="7">
    <source>
        <dbReference type="ARBA" id="ARBA00023033"/>
    </source>
</evidence>
<keyword evidence="5 9" id="KW-0560">Oxidoreductase</keyword>
<dbReference type="GO" id="GO:0020037">
    <property type="term" value="F:heme binding"/>
    <property type="evidence" value="ECO:0007669"/>
    <property type="project" value="InterPro"/>
</dbReference>
<dbReference type="GO" id="GO:0004497">
    <property type="term" value="F:monooxygenase activity"/>
    <property type="evidence" value="ECO:0007669"/>
    <property type="project" value="UniProtKB-KW"/>
</dbReference>
<dbReference type="InterPro" id="IPR002401">
    <property type="entry name" value="Cyt_P450_E_grp-I"/>
</dbReference>
<dbReference type="AlphaFoldDB" id="A0A1R3RZF4"/>
<dbReference type="PANTHER" id="PTHR46300">
    <property type="entry name" value="P450, PUTATIVE (EUROFUNG)-RELATED-RELATED"/>
    <property type="match status" value="1"/>
</dbReference>
<comment type="cofactor">
    <cofactor evidence="1 8">
        <name>heme</name>
        <dbReference type="ChEBI" id="CHEBI:30413"/>
    </cofactor>
</comment>
<keyword evidence="7 9" id="KW-0503">Monooxygenase</keyword>
<reference evidence="12" key="1">
    <citation type="journal article" date="2017" name="Genome Biol.">
        <title>Comparative genomics reveals high biological diversity and specific adaptations in the industrially and medically important fungal genus Aspergillus.</title>
        <authorList>
            <person name="de Vries R.P."/>
            <person name="Riley R."/>
            <person name="Wiebenga A."/>
            <person name="Aguilar-Osorio G."/>
            <person name="Amillis S."/>
            <person name="Uchima C.A."/>
            <person name="Anderluh G."/>
            <person name="Asadollahi M."/>
            <person name="Askin M."/>
            <person name="Barry K."/>
            <person name="Battaglia E."/>
            <person name="Bayram O."/>
            <person name="Benocci T."/>
            <person name="Braus-Stromeyer S.A."/>
            <person name="Caldana C."/>
            <person name="Canovas D."/>
            <person name="Cerqueira G.C."/>
            <person name="Chen F."/>
            <person name="Chen W."/>
            <person name="Choi C."/>
            <person name="Clum A."/>
            <person name="Dos Santos R.A."/>
            <person name="Damasio A.R."/>
            <person name="Diallinas G."/>
            <person name="Emri T."/>
            <person name="Fekete E."/>
            <person name="Flipphi M."/>
            <person name="Freyberg S."/>
            <person name="Gallo A."/>
            <person name="Gournas C."/>
            <person name="Habgood R."/>
            <person name="Hainaut M."/>
            <person name="Harispe M.L."/>
            <person name="Henrissat B."/>
            <person name="Hilden K.S."/>
            <person name="Hope R."/>
            <person name="Hossain A."/>
            <person name="Karabika E."/>
            <person name="Karaffa L."/>
            <person name="Karanyi Z."/>
            <person name="Krasevec N."/>
            <person name="Kuo A."/>
            <person name="Kusch H."/>
            <person name="LaButti K."/>
            <person name="Lagendijk E.L."/>
            <person name="Lapidus A."/>
            <person name="Levasseur A."/>
            <person name="Lindquist E."/>
            <person name="Lipzen A."/>
            <person name="Logrieco A.F."/>
            <person name="MacCabe A."/>
            <person name="Maekelae M.R."/>
            <person name="Malavazi I."/>
            <person name="Melin P."/>
            <person name="Meyer V."/>
            <person name="Mielnichuk N."/>
            <person name="Miskei M."/>
            <person name="Molnar A.P."/>
            <person name="Mule G."/>
            <person name="Ngan C.Y."/>
            <person name="Orejas M."/>
            <person name="Orosz E."/>
            <person name="Ouedraogo J.P."/>
            <person name="Overkamp K.M."/>
            <person name="Park H.-S."/>
            <person name="Perrone G."/>
            <person name="Piumi F."/>
            <person name="Punt P.J."/>
            <person name="Ram A.F."/>
            <person name="Ramon A."/>
            <person name="Rauscher S."/>
            <person name="Record E."/>
            <person name="Riano-Pachon D.M."/>
            <person name="Robert V."/>
            <person name="Roehrig J."/>
            <person name="Ruller R."/>
            <person name="Salamov A."/>
            <person name="Salih N.S."/>
            <person name="Samson R.A."/>
            <person name="Sandor E."/>
            <person name="Sanguinetti M."/>
            <person name="Schuetze T."/>
            <person name="Sepcic K."/>
            <person name="Shelest E."/>
            <person name="Sherlock G."/>
            <person name="Sophianopoulou V."/>
            <person name="Squina F.M."/>
            <person name="Sun H."/>
            <person name="Susca A."/>
            <person name="Todd R.B."/>
            <person name="Tsang A."/>
            <person name="Unkles S.E."/>
            <person name="van de Wiele N."/>
            <person name="van Rossen-Uffink D."/>
            <person name="Oliveira J.V."/>
            <person name="Vesth T.C."/>
            <person name="Visser J."/>
            <person name="Yu J.-H."/>
            <person name="Zhou M."/>
            <person name="Andersen M.R."/>
            <person name="Archer D.B."/>
            <person name="Baker S.E."/>
            <person name="Benoit I."/>
            <person name="Brakhage A.A."/>
            <person name="Braus G.H."/>
            <person name="Fischer R."/>
            <person name="Frisvad J.C."/>
            <person name="Goldman G.H."/>
            <person name="Houbraken J."/>
            <person name="Oakley B."/>
            <person name="Pocsi I."/>
            <person name="Scazzocchio C."/>
            <person name="Seiboth B."/>
            <person name="vanKuyk P.A."/>
            <person name="Wortman J."/>
            <person name="Dyer P.S."/>
            <person name="Grigoriev I.V."/>
        </authorList>
    </citation>
    <scope>NUCLEOTIDE SEQUENCE [LARGE SCALE GENOMIC DNA]</scope>
    <source>
        <strain evidence="12">ITEM 5010</strain>
    </source>
</reference>
<evidence type="ECO:0000313" key="12">
    <source>
        <dbReference type="Proteomes" id="UP000188318"/>
    </source>
</evidence>
<dbReference type="InterPro" id="IPR017972">
    <property type="entry name" value="Cyt_P450_CS"/>
</dbReference>
<accession>A0A1R3RZF4</accession>
<dbReference type="CDD" id="cd11065">
    <property type="entry name" value="CYP64-like"/>
    <property type="match status" value="1"/>
</dbReference>
<feature type="signal peptide" evidence="10">
    <location>
        <begin position="1"/>
        <end position="24"/>
    </location>
</feature>